<dbReference type="GeneID" id="25271226"/>
<evidence type="ECO:0000313" key="2">
    <source>
        <dbReference type="EMBL" id="CDI78215.1"/>
    </source>
</evidence>
<dbReference type="EMBL" id="HG670839">
    <property type="protein sequence ID" value="CDI78215.1"/>
    <property type="molecule type" value="Genomic_DNA"/>
</dbReference>
<proteinExistence type="predicted"/>
<dbReference type="Proteomes" id="UP000018050">
    <property type="component" value="Unassembled WGS sequence"/>
</dbReference>
<dbReference type="AlphaFoldDB" id="U6GDI6"/>
<feature type="compositionally biased region" description="Polar residues" evidence="1">
    <location>
        <begin position="254"/>
        <end position="264"/>
    </location>
</feature>
<feature type="compositionally biased region" description="Basic and acidic residues" evidence="1">
    <location>
        <begin position="444"/>
        <end position="454"/>
    </location>
</feature>
<keyword evidence="3" id="KW-1185">Reference proteome</keyword>
<name>U6GDI6_EIMAC</name>
<evidence type="ECO:0000313" key="3">
    <source>
        <dbReference type="Proteomes" id="UP000018050"/>
    </source>
</evidence>
<evidence type="ECO:0000256" key="1">
    <source>
        <dbReference type="SAM" id="MobiDB-lite"/>
    </source>
</evidence>
<protein>
    <submittedName>
        <fullName evidence="2">Uncharacterized protein</fullName>
    </submittedName>
</protein>
<organism evidence="2 3">
    <name type="scientific">Eimeria acervulina</name>
    <name type="common">Coccidian parasite</name>
    <dbReference type="NCBI Taxonomy" id="5801"/>
    <lineage>
        <taxon>Eukaryota</taxon>
        <taxon>Sar</taxon>
        <taxon>Alveolata</taxon>
        <taxon>Apicomplexa</taxon>
        <taxon>Conoidasida</taxon>
        <taxon>Coccidia</taxon>
        <taxon>Eucoccidiorida</taxon>
        <taxon>Eimeriorina</taxon>
        <taxon>Eimeriidae</taxon>
        <taxon>Eimeria</taxon>
    </lineage>
</organism>
<feature type="compositionally biased region" description="Basic and acidic residues" evidence="1">
    <location>
        <begin position="140"/>
        <end position="150"/>
    </location>
</feature>
<dbReference type="RefSeq" id="XP_013251540.1">
    <property type="nucleotide sequence ID" value="XM_013396086.1"/>
</dbReference>
<reference evidence="2" key="2">
    <citation type="submission" date="2013-10" db="EMBL/GenBank/DDBJ databases">
        <authorList>
            <person name="Aslett M."/>
        </authorList>
    </citation>
    <scope>NUCLEOTIDE SEQUENCE</scope>
    <source>
        <strain evidence="2">Houghton</strain>
    </source>
</reference>
<dbReference type="OrthoDB" id="328755at2759"/>
<feature type="region of interest" description="Disordered" evidence="1">
    <location>
        <begin position="132"/>
        <end position="158"/>
    </location>
</feature>
<dbReference type="OMA" id="THDGHIA"/>
<feature type="region of interest" description="Disordered" evidence="1">
    <location>
        <begin position="231"/>
        <end position="271"/>
    </location>
</feature>
<reference evidence="2" key="1">
    <citation type="submission" date="2013-10" db="EMBL/GenBank/DDBJ databases">
        <title>Genomic analysis of the causative agents of coccidiosis in chickens.</title>
        <authorList>
            <person name="Reid A.J."/>
            <person name="Blake D."/>
            <person name="Billington K."/>
            <person name="Browne H."/>
            <person name="Dunn M."/>
            <person name="Hung S."/>
            <person name="Kawahara F."/>
            <person name="Miranda-Saavedra D."/>
            <person name="Mourier T."/>
            <person name="Nagra H."/>
            <person name="Otto T.D."/>
            <person name="Rawlings N."/>
            <person name="Sanchez A."/>
            <person name="Sanders M."/>
            <person name="Subramaniam C."/>
            <person name="Tay Y."/>
            <person name="Dear P."/>
            <person name="Doerig C."/>
            <person name="Gruber A."/>
            <person name="Parkinson J."/>
            <person name="Shirley M."/>
            <person name="Wan K.L."/>
            <person name="Berriman M."/>
            <person name="Tomley F."/>
            <person name="Pain A."/>
        </authorList>
    </citation>
    <scope>NUCLEOTIDE SEQUENCE</scope>
    <source>
        <strain evidence="2">Houghton</strain>
    </source>
</reference>
<gene>
    <name evidence="2" type="ORF">EAH_00031560</name>
</gene>
<sequence length="766" mass="83070">MGILRCACCLAVGSVPTAAYVEGATSSSLLGALFRPLDALNLQSALGPSPSLLRGDRPPAVAEPRPFLPMQGDMSLLDSANTLELLTSLRQPRQPLTEYLQWRTTGFSSRKFTIVSALFGDEAADQRLKDAFGPPGTTHVEQKEEVSMRDAKRRPHTSDPRLLSVNEALGLHGFPPLPYLPPFLKSGANAVNGTDPIEQLLERINSGHGLPETVINEYSSAEYNSIRPSWHLPSTTNPSPNKGLANSPWPIPHRNSSAQGSTTLPGPDGTRRLSHNFLNRAMVTSNPITLFYTADEKYLWGSSWTTIFKVARTKTSLAVVDFVRKRVETIMEDKFHGAYALLTQENVFVVSTGKRLEAYYDLPNSNGDRIMMHPETFTLQAGLQNLQAEAPRPQEVFRALCMTHDGHIAWVTDVGRLGILSRDVRNGGFRKALASLMLGAAKREGSPAKTDKTLTPDGVSGPPNGSFSAPEDIEVSNNIACDDQGGIYVVSSKYMHKAEWDGEKLTVIWEEPYDLEPGLGGTAPVRLGEGSGSTPTLMGTASRRYVVITDSAKLMNLVVMDARTGKVEARHPITFGDPTAKETTSEQSVLVHGWRMAVVNNQPTEETRVSTNFLHYLGSPTTFLAGLSSSGSALSRLNDTVAAAFPVIVGDAPKGVEQFEYDPDTKKIRSVWVNKDVSIPNGIPSMSAKSQLMYGVGKRCPLGGEAAPLRGMWTLEALDWWTGVSKFHYNIGVGPMSNSVYAATQIGPNEIITGTAGGIVRIREAL</sequence>
<feature type="compositionally biased region" description="Polar residues" evidence="1">
    <location>
        <begin position="231"/>
        <end position="240"/>
    </location>
</feature>
<feature type="region of interest" description="Disordered" evidence="1">
    <location>
        <begin position="444"/>
        <end position="465"/>
    </location>
</feature>
<dbReference type="VEuPathDB" id="ToxoDB:EAH_00031560"/>
<accession>U6GDI6</accession>